<protein>
    <submittedName>
        <fullName evidence="7">MPV17</fullName>
    </submittedName>
</protein>
<dbReference type="EMBL" id="JAOPGA020001616">
    <property type="protein sequence ID" value="KAL0489910.1"/>
    <property type="molecule type" value="Genomic_DNA"/>
</dbReference>
<evidence type="ECO:0000313" key="8">
    <source>
        <dbReference type="Proteomes" id="UP001431209"/>
    </source>
</evidence>
<keyword evidence="8" id="KW-1185">Reference proteome</keyword>
<accession>A0AAW2ZK92</accession>
<name>A0AAW2ZK92_9EUKA</name>
<dbReference type="Pfam" id="PF04117">
    <property type="entry name" value="Mpv17_PMP22"/>
    <property type="match status" value="1"/>
</dbReference>
<dbReference type="AlphaFoldDB" id="A0AAW2ZK92"/>
<sequence>MVKRLWRMYNHALSTRPLLTNTVTASTLFLAGDVLCQTIERRTKRIEAEEKGTEAILEWDYMRMLRMTTFGAVFFGPSSHLWYMWLDKFFVRASKEARDLPLRDFKSMSDFVKHSKLKLTLKKIALDEGFYSPFCIAALFVFVSTLEGQNLEYIKDKFRYQFIEAYKMDLAIWPAAQFVNFFFLPAAYRVLYISFICIFWNAYLSQVQNTSAH</sequence>
<feature type="transmembrane region" description="Helical" evidence="6">
    <location>
        <begin position="170"/>
        <end position="203"/>
    </location>
</feature>
<dbReference type="Proteomes" id="UP001431209">
    <property type="component" value="Unassembled WGS sequence"/>
</dbReference>
<keyword evidence="5 6" id="KW-0472">Membrane</keyword>
<dbReference type="GO" id="GO:0005739">
    <property type="term" value="C:mitochondrion"/>
    <property type="evidence" value="ECO:0007669"/>
    <property type="project" value="TreeGrafter"/>
</dbReference>
<evidence type="ECO:0000256" key="6">
    <source>
        <dbReference type="RuleBase" id="RU363053"/>
    </source>
</evidence>
<keyword evidence="4 6" id="KW-1133">Transmembrane helix</keyword>
<evidence type="ECO:0000256" key="4">
    <source>
        <dbReference type="ARBA" id="ARBA00022989"/>
    </source>
</evidence>
<keyword evidence="3 6" id="KW-0812">Transmembrane</keyword>
<evidence type="ECO:0000313" key="7">
    <source>
        <dbReference type="EMBL" id="KAL0489910.1"/>
    </source>
</evidence>
<comment type="caution">
    <text evidence="7">The sequence shown here is derived from an EMBL/GenBank/DDBJ whole genome shotgun (WGS) entry which is preliminary data.</text>
</comment>
<dbReference type="GO" id="GO:0016020">
    <property type="term" value="C:membrane"/>
    <property type="evidence" value="ECO:0007669"/>
    <property type="project" value="UniProtKB-SubCell"/>
</dbReference>
<evidence type="ECO:0000256" key="2">
    <source>
        <dbReference type="ARBA" id="ARBA00006824"/>
    </source>
</evidence>
<dbReference type="InterPro" id="IPR007248">
    <property type="entry name" value="Mpv17_PMP22"/>
</dbReference>
<comment type="subcellular location">
    <subcellularLocation>
        <location evidence="1">Membrane</location>
        <topology evidence="1">Multi-pass membrane protein</topology>
    </subcellularLocation>
</comment>
<organism evidence="7 8">
    <name type="scientific">Acrasis kona</name>
    <dbReference type="NCBI Taxonomy" id="1008807"/>
    <lineage>
        <taxon>Eukaryota</taxon>
        <taxon>Discoba</taxon>
        <taxon>Heterolobosea</taxon>
        <taxon>Tetramitia</taxon>
        <taxon>Eutetramitia</taxon>
        <taxon>Acrasidae</taxon>
        <taxon>Acrasis</taxon>
    </lineage>
</organism>
<comment type="similarity">
    <text evidence="2 6">Belongs to the peroxisomal membrane protein PXMP2/4 family.</text>
</comment>
<feature type="transmembrane region" description="Helical" evidence="6">
    <location>
        <begin position="130"/>
        <end position="149"/>
    </location>
</feature>
<evidence type="ECO:0000256" key="1">
    <source>
        <dbReference type="ARBA" id="ARBA00004141"/>
    </source>
</evidence>
<dbReference type="PANTHER" id="PTHR11266:SF17">
    <property type="entry name" value="PROTEIN MPV17"/>
    <property type="match status" value="1"/>
</dbReference>
<gene>
    <name evidence="7" type="ORF">AKO1_005429</name>
</gene>
<proteinExistence type="inferred from homology"/>
<reference evidence="7 8" key="1">
    <citation type="submission" date="2024-03" db="EMBL/GenBank/DDBJ databases">
        <title>The Acrasis kona genome and developmental transcriptomes reveal deep origins of eukaryotic multicellular pathways.</title>
        <authorList>
            <person name="Sheikh S."/>
            <person name="Fu C.-J."/>
            <person name="Brown M.W."/>
            <person name="Baldauf S.L."/>
        </authorList>
    </citation>
    <scope>NUCLEOTIDE SEQUENCE [LARGE SCALE GENOMIC DNA]</scope>
    <source>
        <strain evidence="7 8">ATCC MYA-3509</strain>
    </source>
</reference>
<evidence type="ECO:0000256" key="5">
    <source>
        <dbReference type="ARBA" id="ARBA00023136"/>
    </source>
</evidence>
<evidence type="ECO:0000256" key="3">
    <source>
        <dbReference type="ARBA" id="ARBA00022692"/>
    </source>
</evidence>
<feature type="transmembrane region" description="Helical" evidence="6">
    <location>
        <begin position="67"/>
        <end position="85"/>
    </location>
</feature>
<dbReference type="PANTHER" id="PTHR11266">
    <property type="entry name" value="PEROXISOMAL MEMBRANE PROTEIN 2, PXMP2 MPV17"/>
    <property type="match status" value="1"/>
</dbReference>